<evidence type="ECO:0000259" key="2">
    <source>
        <dbReference type="PROSITE" id="PS51165"/>
    </source>
</evidence>
<keyword evidence="1" id="KW-0694">RNA-binding</keyword>
<dbReference type="InterPro" id="IPR054173">
    <property type="entry name" value="ThiI_fer"/>
</dbReference>
<dbReference type="AlphaFoldDB" id="A0A9Y1FK62"/>
<organism evidence="3">
    <name type="scientific">Candidatus Heimdallarchaeum aukensis</name>
    <dbReference type="NCBI Taxonomy" id="2876573"/>
    <lineage>
        <taxon>Archaea</taxon>
        <taxon>Promethearchaeati</taxon>
        <taxon>Candidatus Heimdallarchaeota</taxon>
        <taxon>Candidatus Heimdallarchaeia (ex Rinke et al. 2021) (nom. nud.)</taxon>
        <taxon>Candidatus Heimdallarchaeales</taxon>
        <taxon>Candidatus Heimdallarchaeaceae</taxon>
        <taxon>Candidatus Heimdallarchaeum</taxon>
    </lineage>
</organism>
<dbReference type="InterPro" id="IPR014729">
    <property type="entry name" value="Rossmann-like_a/b/a_fold"/>
</dbReference>
<reference evidence="3" key="1">
    <citation type="journal article" date="2022" name="Nat. Microbiol.">
        <title>Unique mobile elements and scalable gene flow at the prokaryote-eukaryote boundary revealed by circularized Asgard archaea genomes.</title>
        <authorList>
            <person name="Wu F."/>
            <person name="Speth D.R."/>
            <person name="Philosof A."/>
            <person name="Cremiere A."/>
            <person name="Narayanan A."/>
            <person name="Barco R.A."/>
            <person name="Connon S.A."/>
            <person name="Amend J.P."/>
            <person name="Antoshechkin I.A."/>
            <person name="Orphan V.J."/>
        </authorList>
    </citation>
    <scope>NUCLEOTIDE SEQUENCE</scope>
    <source>
        <strain evidence="3">PM71</strain>
    </source>
</reference>
<dbReference type="PANTHER" id="PTHR43209:SF1">
    <property type="entry name" value="TRNA SULFURTRANSFERASE"/>
    <property type="match status" value="1"/>
</dbReference>
<dbReference type="PROSITE" id="PS51165">
    <property type="entry name" value="THUMP"/>
    <property type="match status" value="1"/>
</dbReference>
<dbReference type="SUPFAM" id="SSF143437">
    <property type="entry name" value="THUMP domain-like"/>
    <property type="match status" value="1"/>
</dbReference>
<dbReference type="Gene3D" id="3.40.50.620">
    <property type="entry name" value="HUPs"/>
    <property type="match status" value="1"/>
</dbReference>
<dbReference type="SMART" id="SM00981">
    <property type="entry name" value="THUMP"/>
    <property type="match status" value="1"/>
</dbReference>
<dbReference type="GO" id="GO:0002937">
    <property type="term" value="P:tRNA 4-thiouridine biosynthesis"/>
    <property type="evidence" value="ECO:0007669"/>
    <property type="project" value="TreeGrafter"/>
</dbReference>
<dbReference type="CDD" id="cd11716">
    <property type="entry name" value="THUMP_ThiI"/>
    <property type="match status" value="1"/>
</dbReference>
<sequence>MNDYPHLLLVRFSEIGIKSKKTRQWFTSILLNHIRYCLNYFNIQDFRVSNQYSRIFVSTDELEKAERIVSAFVPGVKSISKTIKCPSELEEIKNVIEKQLLNEIQTHSSFAVRVKRVGTHPFTSMELAAEIGSFILEKCSSKQLKVDLTSPEYTLFIEVREKDAYLFHAKEEGLGGLPVGCQGRVLILVEGKKEDLANILKMYQRGANTTICSFKPRDDFNKTFLNFIELILDLQSKSSKEQHLLFIESQKDRVEEILSLYSRSNSKAIVMSKNLFYQIEQKLPVTIPIFVPDIAERPDFKKIDKILKIIE</sequence>
<dbReference type="InterPro" id="IPR050102">
    <property type="entry name" value="tRNA_sulfurtransferase_ThiI"/>
</dbReference>
<feature type="domain" description="THUMP" evidence="2">
    <location>
        <begin position="64"/>
        <end position="170"/>
    </location>
</feature>
<accession>A0A9Y1FK62</accession>
<evidence type="ECO:0000313" key="3">
    <source>
        <dbReference type="EMBL" id="UJG40332.1"/>
    </source>
</evidence>
<dbReference type="GO" id="GO:0003723">
    <property type="term" value="F:RNA binding"/>
    <property type="evidence" value="ECO:0007669"/>
    <property type="project" value="UniProtKB-UniRule"/>
</dbReference>
<dbReference type="EMBL" id="CP084166">
    <property type="protein sequence ID" value="UJG40332.1"/>
    <property type="molecule type" value="Genomic_DNA"/>
</dbReference>
<protein>
    <submittedName>
        <fullName evidence="3">THUMP domain-containing protein</fullName>
    </submittedName>
</protein>
<dbReference type="GO" id="GO:0052837">
    <property type="term" value="P:thiazole biosynthetic process"/>
    <property type="evidence" value="ECO:0007669"/>
    <property type="project" value="TreeGrafter"/>
</dbReference>
<dbReference type="InterPro" id="IPR049962">
    <property type="entry name" value="THUMP_ThiI"/>
</dbReference>
<proteinExistence type="predicted"/>
<dbReference type="Proteomes" id="UP001201020">
    <property type="component" value="Chromosome"/>
</dbReference>
<evidence type="ECO:0000256" key="1">
    <source>
        <dbReference type="PROSITE-ProRule" id="PRU00529"/>
    </source>
</evidence>
<dbReference type="InterPro" id="IPR004114">
    <property type="entry name" value="THUMP_dom"/>
</dbReference>
<gene>
    <name evidence="3" type="ORF">K9W45_10880</name>
</gene>
<dbReference type="Gene3D" id="3.30.2130.30">
    <property type="match status" value="1"/>
</dbReference>
<dbReference type="PANTHER" id="PTHR43209">
    <property type="entry name" value="TRNA SULFURTRANSFERASE"/>
    <property type="match status" value="1"/>
</dbReference>
<name>A0A9Y1FK62_9ARCH</name>
<dbReference type="GO" id="GO:0005829">
    <property type="term" value="C:cytosol"/>
    <property type="evidence" value="ECO:0007669"/>
    <property type="project" value="TreeGrafter"/>
</dbReference>
<dbReference type="Pfam" id="PF02926">
    <property type="entry name" value="THUMP"/>
    <property type="match status" value="1"/>
</dbReference>
<dbReference type="Pfam" id="PF22025">
    <property type="entry name" value="ThiI_fer"/>
    <property type="match status" value="1"/>
</dbReference>